<keyword evidence="3" id="KW-1185">Reference proteome</keyword>
<evidence type="ECO:0000313" key="3">
    <source>
        <dbReference type="Proteomes" id="UP001183619"/>
    </source>
</evidence>
<organism evidence="2 3">
    <name type="scientific">Corynebacterium felinum</name>
    <dbReference type="NCBI Taxonomy" id="131318"/>
    <lineage>
        <taxon>Bacteria</taxon>
        <taxon>Bacillati</taxon>
        <taxon>Actinomycetota</taxon>
        <taxon>Actinomycetes</taxon>
        <taxon>Mycobacteriales</taxon>
        <taxon>Corynebacteriaceae</taxon>
        <taxon>Corynebacterium</taxon>
    </lineage>
</organism>
<dbReference type="Proteomes" id="UP001183619">
    <property type="component" value="Unassembled WGS sequence"/>
</dbReference>
<evidence type="ECO:0000313" key="2">
    <source>
        <dbReference type="EMBL" id="MDR7356148.1"/>
    </source>
</evidence>
<proteinExistence type="predicted"/>
<dbReference type="EMBL" id="JAVDYF010000001">
    <property type="protein sequence ID" value="MDR7356148.1"/>
    <property type="molecule type" value="Genomic_DNA"/>
</dbReference>
<dbReference type="RefSeq" id="WP_277104576.1">
    <property type="nucleotide sequence ID" value="NZ_BAAAJS010000056.1"/>
</dbReference>
<dbReference type="InterPro" id="IPR040891">
    <property type="entry name" value="HEPN_SAV_6107"/>
</dbReference>
<dbReference type="Pfam" id="PF18726">
    <property type="entry name" value="HEPN_SAV_6107"/>
    <property type="match status" value="1"/>
</dbReference>
<name>A0ABU2BC28_9CORY</name>
<protein>
    <recommendedName>
        <fullName evidence="1">SAV-6107-like HEPN domain-containing protein</fullName>
    </recommendedName>
</protein>
<evidence type="ECO:0000259" key="1">
    <source>
        <dbReference type="Pfam" id="PF18726"/>
    </source>
</evidence>
<feature type="domain" description="SAV-6107-like HEPN" evidence="1">
    <location>
        <begin position="46"/>
        <end position="131"/>
    </location>
</feature>
<sequence length="141" mass="15277">MNTVVSATTRFATRNNASGQYMHRAHWLIAEAVTYRKQQRYDLALDSAYQAALRTAAAAVALSPVARRVRKPASAWAQLRLVGKDAAVWADKCEKYSKLRSHALSGITTDIDVAQVDALINLVSEFIDAVETQSGSSPAAA</sequence>
<gene>
    <name evidence="2" type="ORF">J2S37_002686</name>
</gene>
<comment type="caution">
    <text evidence="2">The sequence shown here is derived from an EMBL/GenBank/DDBJ whole genome shotgun (WGS) entry which is preliminary data.</text>
</comment>
<accession>A0ABU2BC28</accession>
<reference evidence="2 3" key="1">
    <citation type="submission" date="2023-07" db="EMBL/GenBank/DDBJ databases">
        <title>Sequencing the genomes of 1000 actinobacteria strains.</title>
        <authorList>
            <person name="Klenk H.-P."/>
        </authorList>
    </citation>
    <scope>NUCLEOTIDE SEQUENCE [LARGE SCALE GENOMIC DNA]</scope>
    <source>
        <strain evidence="2 3">DSM 44508</strain>
    </source>
</reference>